<evidence type="ECO:0000313" key="3">
    <source>
        <dbReference type="EMBL" id="MDN5200734.1"/>
    </source>
</evidence>
<name>A0ABT8KJ57_9BACT</name>
<organism evidence="3 4">
    <name type="scientific">Splendidivirga corallicola</name>
    <dbReference type="NCBI Taxonomy" id="3051826"/>
    <lineage>
        <taxon>Bacteria</taxon>
        <taxon>Pseudomonadati</taxon>
        <taxon>Bacteroidota</taxon>
        <taxon>Cytophagia</taxon>
        <taxon>Cytophagales</taxon>
        <taxon>Splendidivirgaceae</taxon>
        <taxon>Splendidivirga</taxon>
    </lineage>
</organism>
<evidence type="ECO:0000259" key="2">
    <source>
        <dbReference type="Pfam" id="PF08327"/>
    </source>
</evidence>
<dbReference type="Gene3D" id="3.30.530.20">
    <property type="match status" value="1"/>
</dbReference>
<evidence type="ECO:0000313" key="4">
    <source>
        <dbReference type="Proteomes" id="UP001172082"/>
    </source>
</evidence>
<keyword evidence="4" id="KW-1185">Reference proteome</keyword>
<dbReference type="CDD" id="cd07814">
    <property type="entry name" value="SRPBCC_CalC_Aha1-like"/>
    <property type="match status" value="1"/>
</dbReference>
<proteinExistence type="inferred from homology"/>
<dbReference type="Proteomes" id="UP001172082">
    <property type="component" value="Unassembled WGS sequence"/>
</dbReference>
<evidence type="ECO:0000256" key="1">
    <source>
        <dbReference type="ARBA" id="ARBA00006817"/>
    </source>
</evidence>
<feature type="domain" description="Activator of Hsp90 ATPase homologue 1/2-like C-terminal" evidence="2">
    <location>
        <begin position="15"/>
        <end position="146"/>
    </location>
</feature>
<dbReference type="EMBL" id="JAUJEA010000001">
    <property type="protein sequence ID" value="MDN5200734.1"/>
    <property type="molecule type" value="Genomic_DNA"/>
</dbReference>
<gene>
    <name evidence="3" type="ORF">QQ008_05165</name>
</gene>
<dbReference type="SUPFAM" id="SSF55961">
    <property type="entry name" value="Bet v1-like"/>
    <property type="match status" value="1"/>
</dbReference>
<reference evidence="3" key="1">
    <citation type="submission" date="2023-06" db="EMBL/GenBank/DDBJ databases">
        <title>Genomic of Parafulvivirga corallium.</title>
        <authorList>
            <person name="Wang G."/>
        </authorList>
    </citation>
    <scope>NUCLEOTIDE SEQUENCE</scope>
    <source>
        <strain evidence="3">BMA10</strain>
    </source>
</reference>
<dbReference type="RefSeq" id="WP_346750754.1">
    <property type="nucleotide sequence ID" value="NZ_JAUJEA010000001.1"/>
</dbReference>
<dbReference type="InterPro" id="IPR013538">
    <property type="entry name" value="ASHA1/2-like_C"/>
</dbReference>
<dbReference type="InterPro" id="IPR023393">
    <property type="entry name" value="START-like_dom_sf"/>
</dbReference>
<comment type="similarity">
    <text evidence="1">Belongs to the AHA1 family.</text>
</comment>
<sequence length="149" mass="16994">MARSITKELIVHGNIHRVFKALITPSLITKWWFANTAIVLPEENGIYAVSWGVNEDDPDYVSVATIQEIDQPYRLTLVDFKYQSREGKLPFEADLPVEFTLEDLGNNTKLTLIQHGFPDDDVADEFYKGCVKGWNDTLVSFKNVVEQTE</sequence>
<dbReference type="Pfam" id="PF08327">
    <property type="entry name" value="AHSA1"/>
    <property type="match status" value="1"/>
</dbReference>
<comment type="caution">
    <text evidence="3">The sequence shown here is derived from an EMBL/GenBank/DDBJ whole genome shotgun (WGS) entry which is preliminary data.</text>
</comment>
<accession>A0ABT8KJ57</accession>
<protein>
    <submittedName>
        <fullName evidence="3">SRPBCC domain-containing protein</fullName>
    </submittedName>
</protein>